<evidence type="ECO:0000256" key="2">
    <source>
        <dbReference type="ARBA" id="ARBA00022598"/>
    </source>
</evidence>
<feature type="domain" description="Lipoyl-binding" evidence="8">
    <location>
        <begin position="594"/>
        <end position="673"/>
    </location>
</feature>
<dbReference type="PROSITE" id="PS00866">
    <property type="entry name" value="CPSASE_1"/>
    <property type="match status" value="1"/>
</dbReference>
<dbReference type="PANTHER" id="PTHR18866">
    <property type="entry name" value="CARBOXYLASE:PYRUVATE/ACETYL-COA/PROPIONYL-COA CARBOXYLASE"/>
    <property type="match status" value="1"/>
</dbReference>
<dbReference type="Pfam" id="PF02786">
    <property type="entry name" value="CPSase_L_D2"/>
    <property type="match status" value="1"/>
</dbReference>
<evidence type="ECO:0000259" key="9">
    <source>
        <dbReference type="PROSITE" id="PS50975"/>
    </source>
</evidence>
<protein>
    <submittedName>
        <fullName evidence="11">Acetyl/propionyl-CoA carboxylase subunit alpha</fullName>
    </submittedName>
</protein>
<dbReference type="Pfam" id="PF21139">
    <property type="entry name" value="BT_MCC_alpha"/>
    <property type="match status" value="1"/>
</dbReference>
<dbReference type="InterPro" id="IPR011764">
    <property type="entry name" value="Biotin_carboxylation_dom"/>
</dbReference>
<dbReference type="InterPro" id="IPR011761">
    <property type="entry name" value="ATP-grasp"/>
</dbReference>
<dbReference type="GO" id="GO:0046872">
    <property type="term" value="F:metal ion binding"/>
    <property type="evidence" value="ECO:0007669"/>
    <property type="project" value="InterPro"/>
</dbReference>
<sequence length="675" mass="72277">MFNKILIANRGEIACRVAATARRLGITTVAVYSDADARAKHVQACDQSVRLGPAPAKESYLCGDKIIAAALATGAQAIHPGYGFLSENAEFAQACADAGLVFIGPPASAIRAMGSKSAAKALMETAAVPLVPGYHGERQESDFLRSEADRIGYPVLLKASAGGGGKGMRVVERSEDFEAALASCKREAISSFGDDRVLVEKYLTRPRHIEIQVFADGQGNCVYLFERDCSVQRRHQKVLEEAPAPGMSCGRRAAMGEAAVAAARAVGYVGAGTVEFIADYSSGQDGSFYFMEMNTRLQVEHPVTEMITGLDLVEWQLRVAAGEALPLKQDALRINGHAIEARIYAENPEKGFLPSIGTLTRMRSAAAVEFRLGENGAGQPAPVRIDSGVREGDAISPFYDPMIAKLIVWGADRDAALRNMARALAQYQVVGLATNIGFLQRLIAGQAFATADLDTGLIERHRYSLFPAPVRPGIETLALATAAILQQEHQASSDTDPWAHTSGWRLNTRLLRSLDFEDEAGPTTVQLDYAGDGRHWTLLADGSTHTLAFDPSDQNGLLVSLDGRTLRAEVQREGEWLHIFDGQGQRSLRHLDPMAHAGHSEAEGGRLTAPMPGKIVALLVQKGASVAQGAPLLIMEAMKMEHTIAAPAAGVVEDLLYAVGDQVSEGAQLLEFKAA</sequence>
<dbReference type="InterPro" id="IPR000089">
    <property type="entry name" value="Biotin_lipoyl"/>
</dbReference>
<dbReference type="PROSITE" id="PS50979">
    <property type="entry name" value="BC"/>
    <property type="match status" value="1"/>
</dbReference>
<feature type="domain" description="Biotin carboxylation" evidence="10">
    <location>
        <begin position="1"/>
        <end position="463"/>
    </location>
</feature>
<dbReference type="SUPFAM" id="SSF56059">
    <property type="entry name" value="Glutathione synthetase ATP-binding domain-like"/>
    <property type="match status" value="1"/>
</dbReference>
<proteinExistence type="predicted"/>
<evidence type="ECO:0000313" key="12">
    <source>
        <dbReference type="Proteomes" id="UP000006772"/>
    </source>
</evidence>
<dbReference type="SUPFAM" id="SSF51230">
    <property type="entry name" value="Single hybrid motif"/>
    <property type="match status" value="1"/>
</dbReference>
<organism evidence="11 12">
    <name type="scientific">Herbaspirillum frisingense GSF30</name>
    <dbReference type="NCBI Taxonomy" id="864073"/>
    <lineage>
        <taxon>Bacteria</taxon>
        <taxon>Pseudomonadati</taxon>
        <taxon>Pseudomonadota</taxon>
        <taxon>Betaproteobacteria</taxon>
        <taxon>Burkholderiales</taxon>
        <taxon>Oxalobacteraceae</taxon>
        <taxon>Herbaspirillum</taxon>
    </lineage>
</organism>
<dbReference type="InterPro" id="IPR050856">
    <property type="entry name" value="Biotin_carboxylase_complex"/>
</dbReference>
<dbReference type="FunFam" id="2.40.50.100:FF:000003">
    <property type="entry name" value="Acetyl-CoA carboxylase biotin carboxyl carrier protein"/>
    <property type="match status" value="1"/>
</dbReference>
<dbReference type="FunFam" id="3.40.50.20:FF:000010">
    <property type="entry name" value="Propionyl-CoA carboxylase subunit alpha"/>
    <property type="match status" value="1"/>
</dbReference>
<dbReference type="CDD" id="cd06850">
    <property type="entry name" value="biotinyl_domain"/>
    <property type="match status" value="1"/>
</dbReference>
<dbReference type="SMART" id="SM00878">
    <property type="entry name" value="Biotin_carb_C"/>
    <property type="match status" value="1"/>
</dbReference>
<dbReference type="InterPro" id="IPR011053">
    <property type="entry name" value="Single_hybrid_motif"/>
</dbReference>
<dbReference type="FunFam" id="3.30.1490.20:FF:000003">
    <property type="entry name" value="acetyl-CoA carboxylase isoform X1"/>
    <property type="match status" value="1"/>
</dbReference>
<dbReference type="Gene3D" id="2.40.50.100">
    <property type="match status" value="1"/>
</dbReference>
<dbReference type="SUPFAM" id="SSF51246">
    <property type="entry name" value="Rudiment single hybrid motif"/>
    <property type="match status" value="1"/>
</dbReference>
<accession>A0AAI9N2W3</accession>
<evidence type="ECO:0000256" key="6">
    <source>
        <dbReference type="ARBA" id="ARBA00023267"/>
    </source>
</evidence>
<evidence type="ECO:0000259" key="8">
    <source>
        <dbReference type="PROSITE" id="PS50968"/>
    </source>
</evidence>
<dbReference type="AlphaFoldDB" id="A0AAI9N2W3"/>
<evidence type="ECO:0000256" key="3">
    <source>
        <dbReference type="ARBA" id="ARBA00022741"/>
    </source>
</evidence>
<dbReference type="RefSeq" id="WP_006464593.1">
    <property type="nucleotide sequence ID" value="NZ_AEEC02000025.1"/>
</dbReference>
<dbReference type="PROSITE" id="PS50968">
    <property type="entry name" value="BIOTINYL_LIPOYL"/>
    <property type="match status" value="1"/>
</dbReference>
<keyword evidence="3 7" id="KW-0547">Nucleotide-binding</keyword>
<dbReference type="PANTHER" id="PTHR18866:SF33">
    <property type="entry name" value="METHYLCROTONOYL-COA CARBOXYLASE SUBUNIT ALPHA, MITOCHONDRIAL-RELATED"/>
    <property type="match status" value="1"/>
</dbReference>
<dbReference type="Gene3D" id="3.30.700.40">
    <property type="match status" value="1"/>
</dbReference>
<dbReference type="Pfam" id="PF00289">
    <property type="entry name" value="Biotin_carb_N"/>
    <property type="match status" value="1"/>
</dbReference>
<keyword evidence="2" id="KW-0436">Ligase</keyword>
<dbReference type="PROSITE" id="PS00867">
    <property type="entry name" value="CPSASE_2"/>
    <property type="match status" value="1"/>
</dbReference>
<keyword evidence="6" id="KW-0092">Biotin</keyword>
<keyword evidence="4 7" id="KW-0067">ATP-binding</keyword>
<dbReference type="Pfam" id="PF02785">
    <property type="entry name" value="Biotin_carb_C"/>
    <property type="match status" value="1"/>
</dbReference>
<evidence type="ECO:0000313" key="11">
    <source>
        <dbReference type="EMBL" id="EOA03564.1"/>
    </source>
</evidence>
<dbReference type="Gene3D" id="3.30.470.20">
    <property type="entry name" value="ATP-grasp fold, B domain"/>
    <property type="match status" value="1"/>
</dbReference>
<dbReference type="GO" id="GO:0016874">
    <property type="term" value="F:ligase activity"/>
    <property type="evidence" value="ECO:0007669"/>
    <property type="project" value="UniProtKB-KW"/>
</dbReference>
<evidence type="ECO:0000256" key="7">
    <source>
        <dbReference type="PROSITE-ProRule" id="PRU00409"/>
    </source>
</evidence>
<comment type="caution">
    <text evidence="11">The sequence shown here is derived from an EMBL/GenBank/DDBJ whole genome shotgun (WGS) entry which is preliminary data.</text>
</comment>
<feature type="domain" description="ATP-grasp" evidence="9">
    <location>
        <begin position="120"/>
        <end position="321"/>
    </location>
</feature>
<dbReference type="InterPro" id="IPR048429">
    <property type="entry name" value="MCC_alpha_BT"/>
</dbReference>
<dbReference type="InterPro" id="IPR011054">
    <property type="entry name" value="Rudment_hybrid_motif"/>
</dbReference>
<evidence type="ECO:0000256" key="1">
    <source>
        <dbReference type="ARBA" id="ARBA00001953"/>
    </source>
</evidence>
<evidence type="ECO:0000256" key="4">
    <source>
        <dbReference type="ARBA" id="ARBA00022840"/>
    </source>
</evidence>
<dbReference type="SUPFAM" id="SSF52440">
    <property type="entry name" value="PreATP-grasp domain"/>
    <property type="match status" value="1"/>
</dbReference>
<dbReference type="InterPro" id="IPR005481">
    <property type="entry name" value="BC-like_N"/>
</dbReference>
<dbReference type="InterPro" id="IPR005482">
    <property type="entry name" value="Biotin_COase_C"/>
</dbReference>
<dbReference type="InterPro" id="IPR005479">
    <property type="entry name" value="CPAse_ATP-bd"/>
</dbReference>
<name>A0AAI9N2W3_9BURK</name>
<reference evidence="11 12" key="1">
    <citation type="journal article" date="2013" name="Front. Microbiol.">
        <title>The genome of the endophytic bacterium H. frisingense GSF30(T) identifies diverse strategies in the Herbaspirillum genus to interact with plants.</title>
        <authorList>
            <person name="Straub D."/>
            <person name="Rothballer M."/>
            <person name="Hartmann A."/>
            <person name="Ludewig U."/>
        </authorList>
    </citation>
    <scope>NUCLEOTIDE SEQUENCE [LARGE SCALE GENOMIC DNA]</scope>
    <source>
        <strain evidence="11 12">GSF30</strain>
    </source>
</reference>
<gene>
    <name evidence="11" type="ORF">HFRIS_016732</name>
</gene>
<dbReference type="InterPro" id="IPR016185">
    <property type="entry name" value="PreATP-grasp_dom_sf"/>
</dbReference>
<dbReference type="Proteomes" id="UP000006772">
    <property type="component" value="Unassembled WGS sequence"/>
</dbReference>
<dbReference type="PROSITE" id="PS50975">
    <property type="entry name" value="ATP_GRASP"/>
    <property type="match status" value="1"/>
</dbReference>
<evidence type="ECO:0000256" key="5">
    <source>
        <dbReference type="ARBA" id="ARBA00022946"/>
    </source>
</evidence>
<dbReference type="Pfam" id="PF00364">
    <property type="entry name" value="Biotin_lipoyl"/>
    <property type="match status" value="1"/>
</dbReference>
<dbReference type="GO" id="GO:0005524">
    <property type="term" value="F:ATP binding"/>
    <property type="evidence" value="ECO:0007669"/>
    <property type="project" value="UniProtKB-UniRule"/>
</dbReference>
<dbReference type="EMBL" id="AEEC02000025">
    <property type="protein sequence ID" value="EOA03564.1"/>
    <property type="molecule type" value="Genomic_DNA"/>
</dbReference>
<keyword evidence="5" id="KW-0809">Transit peptide</keyword>
<comment type="cofactor">
    <cofactor evidence="1">
        <name>biotin</name>
        <dbReference type="ChEBI" id="CHEBI:57586"/>
    </cofactor>
</comment>
<dbReference type="FunFam" id="3.30.470.20:FF:000028">
    <property type="entry name" value="Methylcrotonoyl-CoA carboxylase subunit alpha, mitochondrial"/>
    <property type="match status" value="1"/>
</dbReference>
<evidence type="ECO:0000259" key="10">
    <source>
        <dbReference type="PROSITE" id="PS50979"/>
    </source>
</evidence>